<evidence type="ECO:0000313" key="7">
    <source>
        <dbReference type="EMBL" id="GIF96247.1"/>
    </source>
</evidence>
<feature type="region of interest" description="Disordered" evidence="4">
    <location>
        <begin position="307"/>
        <end position="326"/>
    </location>
</feature>
<keyword evidence="2" id="KW-0378">Hydrolase</keyword>
<dbReference type="PANTHER" id="PTHR30231">
    <property type="entry name" value="DNA POLYMERASE III SUBUNIT EPSILON"/>
    <property type="match status" value="1"/>
</dbReference>
<dbReference type="Pfam" id="PF00929">
    <property type="entry name" value="RNase_T"/>
    <property type="match status" value="1"/>
</dbReference>
<feature type="domain" description="BRCT" evidence="5">
    <location>
        <begin position="329"/>
        <end position="407"/>
    </location>
</feature>
<keyword evidence="3" id="KW-0269">Exonuclease</keyword>
<evidence type="ECO:0000256" key="2">
    <source>
        <dbReference type="ARBA" id="ARBA00022801"/>
    </source>
</evidence>
<dbReference type="SMART" id="SM00479">
    <property type="entry name" value="EXOIII"/>
    <property type="match status" value="1"/>
</dbReference>
<dbReference type="SMART" id="SM00292">
    <property type="entry name" value="BRCT"/>
    <property type="match status" value="1"/>
</dbReference>
<dbReference type="EMBL" id="BONH01000004">
    <property type="protein sequence ID" value="GIF96247.1"/>
    <property type="molecule type" value="Genomic_DNA"/>
</dbReference>
<keyword evidence="8" id="KW-1185">Reference proteome</keyword>
<name>A0A8J3KAZ0_9ACTN</name>
<accession>A0A8J3KAZ0</accession>
<dbReference type="SUPFAM" id="SSF52113">
    <property type="entry name" value="BRCT domain"/>
    <property type="match status" value="1"/>
</dbReference>
<dbReference type="InterPro" id="IPR001357">
    <property type="entry name" value="BRCT_dom"/>
</dbReference>
<evidence type="ECO:0000256" key="1">
    <source>
        <dbReference type="ARBA" id="ARBA00022722"/>
    </source>
</evidence>
<dbReference type="InterPro" id="IPR012337">
    <property type="entry name" value="RNaseH-like_sf"/>
</dbReference>
<dbReference type="PANTHER" id="PTHR30231:SF4">
    <property type="entry name" value="PROTEIN NEN2"/>
    <property type="match status" value="1"/>
</dbReference>
<gene>
    <name evidence="7" type="ORF">Cci01nite_13410</name>
</gene>
<dbReference type="AlphaFoldDB" id="A0A8J3KAZ0"/>
<dbReference type="InterPro" id="IPR036397">
    <property type="entry name" value="RNaseH_sf"/>
</dbReference>
<dbReference type="Gene3D" id="3.30.420.10">
    <property type="entry name" value="Ribonuclease H-like superfamily/Ribonuclease H"/>
    <property type="match status" value="1"/>
</dbReference>
<evidence type="ECO:0000313" key="8">
    <source>
        <dbReference type="Proteomes" id="UP000659904"/>
    </source>
</evidence>
<comment type="caution">
    <text evidence="7">The sequence shown here is derived from an EMBL/GenBank/DDBJ whole genome shotgun (WGS) entry which is preliminary data.</text>
</comment>
<evidence type="ECO:0000256" key="4">
    <source>
        <dbReference type="SAM" id="MobiDB-lite"/>
    </source>
</evidence>
<dbReference type="SUPFAM" id="SSF53098">
    <property type="entry name" value="Ribonuclease H-like"/>
    <property type="match status" value="1"/>
</dbReference>
<dbReference type="CDD" id="cd06127">
    <property type="entry name" value="DEDDh"/>
    <property type="match status" value="1"/>
</dbReference>
<dbReference type="Proteomes" id="UP000659904">
    <property type="component" value="Unassembled WGS sequence"/>
</dbReference>
<dbReference type="Pfam" id="PF00533">
    <property type="entry name" value="BRCT"/>
    <property type="match status" value="1"/>
</dbReference>
<evidence type="ECO:0000259" key="5">
    <source>
        <dbReference type="SMART" id="SM00292"/>
    </source>
</evidence>
<dbReference type="GO" id="GO:0003676">
    <property type="term" value="F:nucleic acid binding"/>
    <property type="evidence" value="ECO:0007669"/>
    <property type="project" value="InterPro"/>
</dbReference>
<dbReference type="Gene3D" id="3.40.50.10190">
    <property type="entry name" value="BRCT domain"/>
    <property type="match status" value="1"/>
</dbReference>
<proteinExistence type="predicted"/>
<sequence>MYAVIDVETTGLRTTWHDRICEIAIVHVDASGRITGDWSSLVNPERDLGPQHVHGITAAEARRAPVFADLAGQVGAMLRERVIVAHNLAFDAAFLVAEYSRLGLQAPVGREYGLCTMNLAAQLLPSAGRSLRDCCLAAGIPQQRAHSALDDARAAAGLLARYLHRVGSPPPWQQLVLDAATLTWPPLPSEEVLPVVRRHPHEVEEHFLTRLVDRLPRVPAPPQADSYLSLLDHALLDRHVSTMEADALVEAAYALGLSRDEVLDLHRLYLQALAVEAADDGRVTETERADLHTVAALLGLGHADVDRALDPDSDDPHRRTTRPLPAPAFRLLPGDTVVFTGQTAEPRELWEERARMAGLTVGRAVTRTTRLLVAADPDTMSGKARQARRHRIPIVHPGAFLSMLVALRVAE</sequence>
<dbReference type="InterPro" id="IPR036420">
    <property type="entry name" value="BRCT_dom_sf"/>
</dbReference>
<feature type="domain" description="Exonuclease" evidence="6">
    <location>
        <begin position="1"/>
        <end position="168"/>
    </location>
</feature>
<evidence type="ECO:0000256" key="3">
    <source>
        <dbReference type="ARBA" id="ARBA00022839"/>
    </source>
</evidence>
<protein>
    <recommendedName>
        <fullName evidence="9">DNA polymerase-3 subunit epsilon</fullName>
    </recommendedName>
</protein>
<keyword evidence="1" id="KW-0540">Nuclease</keyword>
<evidence type="ECO:0008006" key="9">
    <source>
        <dbReference type="Google" id="ProtNLM"/>
    </source>
</evidence>
<organism evidence="7 8">
    <name type="scientific">Catellatospora citrea</name>
    <dbReference type="NCBI Taxonomy" id="53366"/>
    <lineage>
        <taxon>Bacteria</taxon>
        <taxon>Bacillati</taxon>
        <taxon>Actinomycetota</taxon>
        <taxon>Actinomycetes</taxon>
        <taxon>Micromonosporales</taxon>
        <taxon>Micromonosporaceae</taxon>
        <taxon>Catellatospora</taxon>
    </lineage>
</organism>
<evidence type="ECO:0000259" key="6">
    <source>
        <dbReference type="SMART" id="SM00479"/>
    </source>
</evidence>
<dbReference type="InterPro" id="IPR013520">
    <property type="entry name" value="Ribonucl_H"/>
</dbReference>
<dbReference type="FunFam" id="3.30.420.10:FF:000045">
    <property type="entry name" value="3'-5' exonuclease DinG"/>
    <property type="match status" value="1"/>
</dbReference>
<dbReference type="GO" id="GO:0005829">
    <property type="term" value="C:cytosol"/>
    <property type="evidence" value="ECO:0007669"/>
    <property type="project" value="TreeGrafter"/>
</dbReference>
<reference evidence="7 8" key="1">
    <citation type="submission" date="2021-01" db="EMBL/GenBank/DDBJ databases">
        <title>Whole genome shotgun sequence of Catellatospora citrea NBRC 14495.</title>
        <authorList>
            <person name="Komaki H."/>
            <person name="Tamura T."/>
        </authorList>
    </citation>
    <scope>NUCLEOTIDE SEQUENCE [LARGE SCALE GENOMIC DNA]</scope>
    <source>
        <strain evidence="7 8">NBRC 14495</strain>
    </source>
</reference>
<dbReference type="RefSeq" id="WP_170213369.1">
    <property type="nucleotide sequence ID" value="NZ_BONH01000004.1"/>
</dbReference>
<feature type="compositionally biased region" description="Basic and acidic residues" evidence="4">
    <location>
        <begin position="307"/>
        <end position="318"/>
    </location>
</feature>
<dbReference type="GO" id="GO:0008408">
    <property type="term" value="F:3'-5' exonuclease activity"/>
    <property type="evidence" value="ECO:0007669"/>
    <property type="project" value="TreeGrafter"/>
</dbReference>